<dbReference type="PATRIC" id="fig|1423804.4.peg.1694"/>
<keyword evidence="2" id="KW-1185">Reference proteome</keyword>
<evidence type="ECO:0000313" key="2">
    <source>
        <dbReference type="Proteomes" id="UP000051442"/>
    </source>
</evidence>
<name>A0A0R2EU06_9LACO</name>
<dbReference type="EMBL" id="AYZM01000134">
    <property type="protein sequence ID" value="KRN19938.1"/>
    <property type="molecule type" value="Genomic_DNA"/>
</dbReference>
<reference evidence="1 2" key="1">
    <citation type="journal article" date="2015" name="Genome Announc.">
        <title>Expanding the biotechnology potential of lactobacilli through comparative genomics of 213 strains and associated genera.</title>
        <authorList>
            <person name="Sun Z."/>
            <person name="Harris H.M."/>
            <person name="McCann A."/>
            <person name="Guo C."/>
            <person name="Argimon S."/>
            <person name="Zhang W."/>
            <person name="Yang X."/>
            <person name="Jeffery I.B."/>
            <person name="Cooney J.C."/>
            <person name="Kagawa T.F."/>
            <person name="Liu W."/>
            <person name="Song Y."/>
            <person name="Salvetti E."/>
            <person name="Wrobel A."/>
            <person name="Rasinkangas P."/>
            <person name="Parkhill J."/>
            <person name="Rea M.C."/>
            <person name="O'Sullivan O."/>
            <person name="Ritari J."/>
            <person name="Douillard F.P."/>
            <person name="Paul Ross R."/>
            <person name="Yang R."/>
            <person name="Briner A.E."/>
            <person name="Felis G.E."/>
            <person name="de Vos W.M."/>
            <person name="Barrangou R."/>
            <person name="Klaenhammer T.R."/>
            <person name="Caufield P.W."/>
            <person name="Cui Y."/>
            <person name="Zhang H."/>
            <person name="O'Toole P.W."/>
        </authorList>
    </citation>
    <scope>NUCLEOTIDE SEQUENCE [LARGE SCALE GENOMIC DNA]</scope>
    <source>
        <strain evidence="1 2">DSM 23365</strain>
    </source>
</reference>
<sequence>MVERLSGQSHVIVIRVLGQVTIDYVHWQINNVTFANANQFVVAMVIMVQKNIKDRHWQPTTAVLEEIRAGLTR</sequence>
<dbReference type="RefSeq" id="WP_156301797.1">
    <property type="nucleotide sequence ID" value="NZ_AYZM01000134.1"/>
</dbReference>
<protein>
    <submittedName>
        <fullName evidence="1">Uncharacterized protein</fullName>
    </submittedName>
</protein>
<evidence type="ECO:0000313" key="1">
    <source>
        <dbReference type="EMBL" id="KRN19938.1"/>
    </source>
</evidence>
<proteinExistence type="predicted"/>
<dbReference type="AlphaFoldDB" id="A0A0R2EU06"/>
<gene>
    <name evidence="1" type="ORF">FD14_GL001568</name>
</gene>
<organism evidence="1 2">
    <name type="scientific">Secundilactobacillus similis DSM 23365 = JCM 2765</name>
    <dbReference type="NCBI Taxonomy" id="1423804"/>
    <lineage>
        <taxon>Bacteria</taxon>
        <taxon>Bacillati</taxon>
        <taxon>Bacillota</taxon>
        <taxon>Bacilli</taxon>
        <taxon>Lactobacillales</taxon>
        <taxon>Lactobacillaceae</taxon>
        <taxon>Secundilactobacillus</taxon>
    </lineage>
</organism>
<accession>A0A0R2EU06</accession>
<dbReference type="Proteomes" id="UP000051442">
    <property type="component" value="Unassembled WGS sequence"/>
</dbReference>
<comment type="caution">
    <text evidence="1">The sequence shown here is derived from an EMBL/GenBank/DDBJ whole genome shotgun (WGS) entry which is preliminary data.</text>
</comment>